<reference evidence="2 3" key="1">
    <citation type="submission" date="2019-01" db="EMBL/GenBank/DDBJ databases">
        <title>A draft genome assembly of the solar-powered sea slug Elysia chlorotica.</title>
        <authorList>
            <person name="Cai H."/>
            <person name="Li Q."/>
            <person name="Fang X."/>
            <person name="Li J."/>
            <person name="Curtis N.E."/>
            <person name="Altenburger A."/>
            <person name="Shibata T."/>
            <person name="Feng M."/>
            <person name="Maeda T."/>
            <person name="Schwartz J.A."/>
            <person name="Shigenobu S."/>
            <person name="Lundholm N."/>
            <person name="Nishiyama T."/>
            <person name="Yang H."/>
            <person name="Hasebe M."/>
            <person name="Li S."/>
            <person name="Pierce S.K."/>
            <person name="Wang J."/>
        </authorList>
    </citation>
    <scope>NUCLEOTIDE SEQUENCE [LARGE SCALE GENOMIC DNA]</scope>
    <source>
        <strain evidence="2">EC2010</strain>
        <tissue evidence="2">Whole organism of an adult</tissue>
    </source>
</reference>
<feature type="compositionally biased region" description="Basic and acidic residues" evidence="1">
    <location>
        <begin position="29"/>
        <end position="39"/>
    </location>
</feature>
<gene>
    <name evidence="2" type="ORF">EGW08_016562</name>
</gene>
<evidence type="ECO:0000313" key="3">
    <source>
        <dbReference type="Proteomes" id="UP000271974"/>
    </source>
</evidence>
<dbReference type="AlphaFoldDB" id="A0A3S1B5U8"/>
<accession>A0A3S1B5U8</accession>
<sequence>MAQSIAPVVLKTVQRFYKGFLWKPKGHTHVAEGEDKDATPKTMNISLTMEHDSDGNDDDGYEDDDVNDEDNDGNEDDDDENDEDDDGKGGPNPRGRGSQCLARPLVSPPGGPSELAAPPDPPAEHTAALGSVMARPLGGPGWGRPVSSGPGLAGVSRWRCLPSQEDWTSSGQRSPVETVKRPHWWTAPDEVRNKPGGVREGSVGVNARPREARVL</sequence>
<organism evidence="2 3">
    <name type="scientific">Elysia chlorotica</name>
    <name type="common">Eastern emerald elysia</name>
    <name type="synonym">Sea slug</name>
    <dbReference type="NCBI Taxonomy" id="188477"/>
    <lineage>
        <taxon>Eukaryota</taxon>
        <taxon>Metazoa</taxon>
        <taxon>Spiralia</taxon>
        <taxon>Lophotrochozoa</taxon>
        <taxon>Mollusca</taxon>
        <taxon>Gastropoda</taxon>
        <taxon>Heterobranchia</taxon>
        <taxon>Euthyneura</taxon>
        <taxon>Panpulmonata</taxon>
        <taxon>Sacoglossa</taxon>
        <taxon>Placobranchoidea</taxon>
        <taxon>Plakobranchidae</taxon>
        <taxon>Elysia</taxon>
    </lineage>
</organism>
<proteinExistence type="predicted"/>
<comment type="caution">
    <text evidence="2">The sequence shown here is derived from an EMBL/GenBank/DDBJ whole genome shotgun (WGS) entry which is preliminary data.</text>
</comment>
<name>A0A3S1B5U8_ELYCH</name>
<keyword evidence="3" id="KW-1185">Reference proteome</keyword>
<evidence type="ECO:0000256" key="1">
    <source>
        <dbReference type="SAM" id="MobiDB-lite"/>
    </source>
</evidence>
<evidence type="ECO:0000313" key="2">
    <source>
        <dbReference type="EMBL" id="RUS75668.1"/>
    </source>
</evidence>
<feature type="compositionally biased region" description="Acidic residues" evidence="1">
    <location>
        <begin position="55"/>
        <end position="86"/>
    </location>
</feature>
<dbReference type="EMBL" id="RQTK01000720">
    <property type="protein sequence ID" value="RUS75668.1"/>
    <property type="molecule type" value="Genomic_DNA"/>
</dbReference>
<feature type="region of interest" description="Disordered" evidence="1">
    <location>
        <begin position="25"/>
        <end position="128"/>
    </location>
</feature>
<feature type="region of interest" description="Disordered" evidence="1">
    <location>
        <begin position="187"/>
        <end position="215"/>
    </location>
</feature>
<protein>
    <submittedName>
        <fullName evidence="2">Uncharacterized protein</fullName>
    </submittedName>
</protein>
<dbReference type="Proteomes" id="UP000271974">
    <property type="component" value="Unassembled WGS sequence"/>
</dbReference>